<comment type="caution">
    <text evidence="1">The sequence shown here is derived from an EMBL/GenBank/DDBJ whole genome shotgun (WGS) entry which is preliminary data.</text>
</comment>
<gene>
    <name evidence="1" type="ORF">DSO57_1006830</name>
</gene>
<keyword evidence="2" id="KW-1185">Reference proteome</keyword>
<dbReference type="Proteomes" id="UP001165960">
    <property type="component" value="Unassembled WGS sequence"/>
</dbReference>
<evidence type="ECO:0000313" key="2">
    <source>
        <dbReference type="Proteomes" id="UP001165960"/>
    </source>
</evidence>
<dbReference type="EMBL" id="QTSX02002149">
    <property type="protein sequence ID" value="KAJ9078418.1"/>
    <property type="molecule type" value="Genomic_DNA"/>
</dbReference>
<evidence type="ECO:0000313" key="1">
    <source>
        <dbReference type="EMBL" id="KAJ9078418.1"/>
    </source>
</evidence>
<sequence length="70" mass="8123">MKLIHALTLLVAASAMYLQKVATATEKPASLDLKEILKNKLVQESIIKYHNHMKERTKHKLQLTRMLRQL</sequence>
<protein>
    <submittedName>
        <fullName evidence="1">Uncharacterized protein</fullName>
    </submittedName>
</protein>
<name>A0ACC2TUR4_9FUNG</name>
<reference evidence="1" key="1">
    <citation type="submission" date="2022-04" db="EMBL/GenBank/DDBJ databases">
        <title>Genome of the entomopathogenic fungus Entomophthora muscae.</title>
        <authorList>
            <person name="Elya C."/>
            <person name="Lovett B.R."/>
            <person name="Lee E."/>
            <person name="Macias A.M."/>
            <person name="Hajek A.E."/>
            <person name="De Bivort B.L."/>
            <person name="Kasson M.T."/>
            <person name="De Fine Licht H.H."/>
            <person name="Stajich J.E."/>
        </authorList>
    </citation>
    <scope>NUCLEOTIDE SEQUENCE</scope>
    <source>
        <strain evidence="1">Berkeley</strain>
    </source>
</reference>
<proteinExistence type="predicted"/>
<accession>A0ACC2TUR4</accession>
<organism evidence="1 2">
    <name type="scientific">Entomophthora muscae</name>
    <dbReference type="NCBI Taxonomy" id="34485"/>
    <lineage>
        <taxon>Eukaryota</taxon>
        <taxon>Fungi</taxon>
        <taxon>Fungi incertae sedis</taxon>
        <taxon>Zoopagomycota</taxon>
        <taxon>Entomophthoromycotina</taxon>
        <taxon>Entomophthoromycetes</taxon>
        <taxon>Entomophthorales</taxon>
        <taxon>Entomophthoraceae</taxon>
        <taxon>Entomophthora</taxon>
    </lineage>
</organism>